<feature type="transmembrane region" description="Helical" evidence="1">
    <location>
        <begin position="208"/>
        <end position="227"/>
    </location>
</feature>
<evidence type="ECO:0000313" key="2">
    <source>
        <dbReference type="EMBL" id="MBB4968991.1"/>
    </source>
</evidence>
<dbReference type="InterPro" id="IPR036259">
    <property type="entry name" value="MFS_trans_sf"/>
</dbReference>
<organism evidence="2 3">
    <name type="scientific">Saccharothrix violaceirubra</name>
    <dbReference type="NCBI Taxonomy" id="413306"/>
    <lineage>
        <taxon>Bacteria</taxon>
        <taxon>Bacillati</taxon>
        <taxon>Actinomycetota</taxon>
        <taxon>Actinomycetes</taxon>
        <taxon>Pseudonocardiales</taxon>
        <taxon>Pseudonocardiaceae</taxon>
        <taxon>Saccharothrix</taxon>
    </lineage>
</organism>
<feature type="transmembrane region" description="Helical" evidence="1">
    <location>
        <begin position="274"/>
        <end position="291"/>
    </location>
</feature>
<keyword evidence="1" id="KW-1133">Transmembrane helix</keyword>
<dbReference type="PANTHER" id="PTHR23542:SF1">
    <property type="entry name" value="MAJOR FACILITATOR SUPERFAMILY (MFS) PROFILE DOMAIN-CONTAINING PROTEIN"/>
    <property type="match status" value="1"/>
</dbReference>
<feature type="transmembrane region" description="Helical" evidence="1">
    <location>
        <begin position="101"/>
        <end position="119"/>
    </location>
</feature>
<reference evidence="2 3" key="1">
    <citation type="submission" date="2020-08" db="EMBL/GenBank/DDBJ databases">
        <title>Sequencing the genomes of 1000 actinobacteria strains.</title>
        <authorList>
            <person name="Klenk H.-P."/>
        </authorList>
    </citation>
    <scope>NUCLEOTIDE SEQUENCE [LARGE SCALE GENOMIC DNA]</scope>
    <source>
        <strain evidence="2 3">DSM 45084</strain>
    </source>
</reference>
<accession>A0A7W7T9E1</accession>
<feature type="transmembrane region" description="Helical" evidence="1">
    <location>
        <begin position="20"/>
        <end position="42"/>
    </location>
</feature>
<feature type="transmembrane region" description="Helical" evidence="1">
    <location>
        <begin position="168"/>
        <end position="187"/>
    </location>
</feature>
<dbReference type="SUPFAM" id="SSF103473">
    <property type="entry name" value="MFS general substrate transporter"/>
    <property type="match status" value="1"/>
</dbReference>
<dbReference type="Pfam" id="PF07690">
    <property type="entry name" value="MFS_1"/>
    <property type="match status" value="1"/>
</dbReference>
<dbReference type="AlphaFoldDB" id="A0A7W7T9E1"/>
<dbReference type="InterPro" id="IPR011701">
    <property type="entry name" value="MFS"/>
</dbReference>
<sequence length="391" mass="39812">MNASPYLAVLRTPRLPSMLALMLVARVPATAAGMTITMHVLLGLNRGYGEAGLVGALSTAGIGLGAPLLGRLVDRRGLRTMLLVTTLGETAFWFISPELPYPALVVAAFVGGLLVIPMMSLGRQVLTALAGPDLRRPALALDSMAVELAFMAGPACGVFLTTHWSSRTAMWAIGGSLAVLAVLLYAVNPPVRGEDEPAAGTPSGRRWAWIDGRVLGTLLTASAATFTMSGFEVSLVASMRGLGLTDWTGALIIVSCLASLVGGFVYGGLRSAPPAWVLMAGLGALTVPLGLVGDMPWVLALALVPASALCAPAIAATGEAITTLAPVEVRGEAMGLQGSAFTLGAALGQPAAGFAIDHTGPAWGYAVAGSGGVVIALLGALLSRRQPTSVR</sequence>
<dbReference type="Gene3D" id="1.20.1250.20">
    <property type="entry name" value="MFS general substrate transporter like domains"/>
    <property type="match status" value="1"/>
</dbReference>
<dbReference type="GO" id="GO:0022857">
    <property type="term" value="F:transmembrane transporter activity"/>
    <property type="evidence" value="ECO:0007669"/>
    <property type="project" value="InterPro"/>
</dbReference>
<dbReference type="RefSeq" id="WP_184674713.1">
    <property type="nucleotide sequence ID" value="NZ_BAABAI010000043.1"/>
</dbReference>
<feature type="transmembrane region" description="Helical" evidence="1">
    <location>
        <begin position="48"/>
        <end position="70"/>
    </location>
</feature>
<proteinExistence type="predicted"/>
<feature type="transmembrane region" description="Helical" evidence="1">
    <location>
        <begin position="362"/>
        <end position="382"/>
    </location>
</feature>
<evidence type="ECO:0000313" key="3">
    <source>
        <dbReference type="Proteomes" id="UP000542674"/>
    </source>
</evidence>
<keyword evidence="1" id="KW-0812">Transmembrane</keyword>
<name>A0A7W7T9E1_9PSEU</name>
<keyword evidence="3" id="KW-1185">Reference proteome</keyword>
<dbReference type="EMBL" id="JACHJS010000001">
    <property type="protein sequence ID" value="MBB4968991.1"/>
    <property type="molecule type" value="Genomic_DNA"/>
</dbReference>
<protein>
    <submittedName>
        <fullName evidence="2">MFS family permease</fullName>
    </submittedName>
</protein>
<dbReference type="Proteomes" id="UP000542674">
    <property type="component" value="Unassembled WGS sequence"/>
</dbReference>
<feature type="transmembrane region" description="Helical" evidence="1">
    <location>
        <begin position="247"/>
        <end position="267"/>
    </location>
</feature>
<gene>
    <name evidence="2" type="ORF">F4559_006350</name>
</gene>
<keyword evidence="1" id="KW-0472">Membrane</keyword>
<evidence type="ECO:0000256" key="1">
    <source>
        <dbReference type="SAM" id="Phobius"/>
    </source>
</evidence>
<dbReference type="PANTHER" id="PTHR23542">
    <property type="match status" value="1"/>
</dbReference>
<comment type="caution">
    <text evidence="2">The sequence shown here is derived from an EMBL/GenBank/DDBJ whole genome shotgun (WGS) entry which is preliminary data.</text>
</comment>